<proteinExistence type="predicted"/>
<accession>A0A392R1I1</accession>
<dbReference type="CDD" id="cd09272">
    <property type="entry name" value="RNase_HI_RT_Ty1"/>
    <property type="match status" value="1"/>
</dbReference>
<protein>
    <submittedName>
        <fullName evidence="1">Cationic amino acid transporter 1-like</fullName>
    </submittedName>
</protein>
<reference evidence="1 2" key="1">
    <citation type="journal article" date="2018" name="Front. Plant Sci.">
        <title>Red Clover (Trifolium pratense) and Zigzag Clover (T. medium) - A Picture of Genomic Similarities and Differences.</title>
        <authorList>
            <person name="Dluhosova J."/>
            <person name="Istvanek J."/>
            <person name="Nedelnik J."/>
            <person name="Repkova J."/>
        </authorList>
    </citation>
    <scope>NUCLEOTIDE SEQUENCE [LARGE SCALE GENOMIC DNA]</scope>
    <source>
        <strain evidence="2">cv. 10/8</strain>
        <tissue evidence="1">Leaf</tissue>
    </source>
</reference>
<keyword evidence="2" id="KW-1185">Reference proteome</keyword>
<comment type="caution">
    <text evidence="1">The sequence shown here is derived from an EMBL/GenBank/DDBJ whole genome shotgun (WGS) entry which is preliminary data.</text>
</comment>
<dbReference type="EMBL" id="LXQA010174194">
    <property type="protein sequence ID" value="MCI29676.1"/>
    <property type="molecule type" value="Genomic_DNA"/>
</dbReference>
<feature type="non-terminal residue" evidence="1">
    <location>
        <position position="163"/>
    </location>
</feature>
<feature type="non-terminal residue" evidence="1">
    <location>
        <position position="1"/>
    </location>
</feature>
<organism evidence="1 2">
    <name type="scientific">Trifolium medium</name>
    <dbReference type="NCBI Taxonomy" id="97028"/>
    <lineage>
        <taxon>Eukaryota</taxon>
        <taxon>Viridiplantae</taxon>
        <taxon>Streptophyta</taxon>
        <taxon>Embryophyta</taxon>
        <taxon>Tracheophyta</taxon>
        <taxon>Spermatophyta</taxon>
        <taxon>Magnoliopsida</taxon>
        <taxon>eudicotyledons</taxon>
        <taxon>Gunneridae</taxon>
        <taxon>Pentapetalae</taxon>
        <taxon>rosids</taxon>
        <taxon>fabids</taxon>
        <taxon>Fabales</taxon>
        <taxon>Fabaceae</taxon>
        <taxon>Papilionoideae</taxon>
        <taxon>50 kb inversion clade</taxon>
        <taxon>NPAAA clade</taxon>
        <taxon>Hologalegina</taxon>
        <taxon>IRL clade</taxon>
        <taxon>Trifolieae</taxon>
        <taxon>Trifolium</taxon>
    </lineage>
</organism>
<dbReference type="Proteomes" id="UP000265520">
    <property type="component" value="Unassembled WGS sequence"/>
</dbReference>
<dbReference type="AlphaFoldDB" id="A0A392R1I1"/>
<evidence type="ECO:0000313" key="2">
    <source>
        <dbReference type="Proteomes" id="UP000265520"/>
    </source>
</evidence>
<dbReference type="PANTHER" id="PTHR11439">
    <property type="entry name" value="GAG-POL-RELATED RETROTRANSPOSON"/>
    <property type="match status" value="1"/>
</dbReference>
<evidence type="ECO:0000313" key="1">
    <source>
        <dbReference type="EMBL" id="MCI29676.1"/>
    </source>
</evidence>
<name>A0A392R1I1_9FABA</name>
<sequence length="163" mass="18526">TNKKISVHGYSDSDWGGDQDDDKSTAGYLFMLGGALICWSSKKQEIVSLSSCEAEYVAASYATCQSVWIEMLLEELMVIDVVKVKLFVDNKSAVDLAKHPVSHGRSKHIEKRYHFLRDQVNREKLKLEYCKSEIQLANILTKPLKKARVDELKKLKGMECLEN</sequence>
<dbReference type="PANTHER" id="PTHR11439:SF515">
    <property type="entry name" value="GAG-POL POLYPROTEIN"/>
    <property type="match status" value="1"/>
</dbReference>